<dbReference type="AlphaFoldDB" id="G0SDM8"/>
<evidence type="ECO:0000313" key="9">
    <source>
        <dbReference type="EMBL" id="EGS18629.1"/>
    </source>
</evidence>
<evidence type="ECO:0000256" key="8">
    <source>
        <dbReference type="SAM" id="MobiDB-lite"/>
    </source>
</evidence>
<organism evidence="10">
    <name type="scientific">Chaetomium thermophilum (strain DSM 1495 / CBS 144.50 / IMI 039719)</name>
    <name type="common">Thermochaetoides thermophila</name>
    <dbReference type="NCBI Taxonomy" id="759272"/>
    <lineage>
        <taxon>Eukaryota</taxon>
        <taxon>Fungi</taxon>
        <taxon>Dikarya</taxon>
        <taxon>Ascomycota</taxon>
        <taxon>Pezizomycotina</taxon>
        <taxon>Sordariomycetes</taxon>
        <taxon>Sordariomycetidae</taxon>
        <taxon>Sordariales</taxon>
        <taxon>Chaetomiaceae</taxon>
        <taxon>Thermochaetoides</taxon>
    </lineage>
</organism>
<dbReference type="STRING" id="759272.G0SDM8"/>
<dbReference type="GO" id="GO:0000974">
    <property type="term" value="C:Prp19 complex"/>
    <property type="evidence" value="ECO:0007669"/>
    <property type="project" value="TreeGrafter"/>
</dbReference>
<evidence type="ECO:0000313" key="10">
    <source>
        <dbReference type="Proteomes" id="UP000008066"/>
    </source>
</evidence>
<dbReference type="RefSeq" id="XP_006695574.1">
    <property type="nucleotide sequence ID" value="XM_006695511.1"/>
</dbReference>
<dbReference type="PDB" id="9L5S">
    <property type="method" value="EM"/>
    <property type="resolution" value="2.90 A"/>
    <property type="chains" value="K=1-231"/>
</dbReference>
<dbReference type="OrthoDB" id="205794at2759"/>
<evidence type="ECO:0000256" key="2">
    <source>
        <dbReference type="ARBA" id="ARBA00010788"/>
    </source>
</evidence>
<evidence type="ECO:0000256" key="7">
    <source>
        <dbReference type="SAM" id="Coils"/>
    </source>
</evidence>
<evidence type="ECO:0007829" key="11">
    <source>
        <dbReference type="PDB" id="9L5R"/>
    </source>
</evidence>
<protein>
    <recommendedName>
        <fullName evidence="13">Pre-mRNA-splicing factor SPF27</fullName>
    </recommendedName>
</protein>
<dbReference type="OMA" id="SAWQESI"/>
<dbReference type="eggNOG" id="KOG3096">
    <property type="taxonomic scope" value="Eukaryota"/>
</dbReference>
<dbReference type="GeneID" id="18259272"/>
<feature type="coiled-coil region" evidence="7">
    <location>
        <begin position="146"/>
        <end position="180"/>
    </location>
</feature>
<evidence type="ECO:0007829" key="12">
    <source>
        <dbReference type="PDB" id="9L5S"/>
    </source>
</evidence>
<evidence type="ECO:0008006" key="13">
    <source>
        <dbReference type="Google" id="ProtNLM"/>
    </source>
</evidence>
<feature type="region of interest" description="Disordered" evidence="8">
    <location>
        <begin position="1"/>
        <end position="20"/>
    </location>
</feature>
<reference evidence="9 10" key="1">
    <citation type="journal article" date="2011" name="Cell">
        <title>Insight into structure and assembly of the nuclear pore complex by utilizing the genome of a eukaryotic thermophile.</title>
        <authorList>
            <person name="Amlacher S."/>
            <person name="Sarges P."/>
            <person name="Flemming D."/>
            <person name="van Noort V."/>
            <person name="Kunze R."/>
            <person name="Devos D.P."/>
            <person name="Arumugam M."/>
            <person name="Bork P."/>
            <person name="Hurt E."/>
        </authorList>
    </citation>
    <scope>NUCLEOTIDE SEQUENCE [LARGE SCALE GENOMIC DNA]</scope>
    <source>
        <strain evidence="10">DSM 1495 / CBS 144.50 / IMI 039719</strain>
    </source>
</reference>
<keyword evidence="10" id="KW-1185">Reference proteome</keyword>
<evidence type="ECO:0000256" key="5">
    <source>
        <dbReference type="ARBA" id="ARBA00023187"/>
    </source>
</evidence>
<keyword evidence="7" id="KW-0175">Coiled coil</keyword>
<dbReference type="Pfam" id="PF05700">
    <property type="entry name" value="BCAS2"/>
    <property type="match status" value="1"/>
</dbReference>
<dbReference type="PDB" id="9L5T">
    <property type="method" value="EM"/>
    <property type="resolution" value="3.50 A"/>
    <property type="chains" value="K=1-231"/>
</dbReference>
<dbReference type="GO" id="GO:0008380">
    <property type="term" value="P:RNA splicing"/>
    <property type="evidence" value="ECO:0007669"/>
    <property type="project" value="UniProtKB-KW"/>
</dbReference>
<dbReference type="KEGG" id="cthr:CTHT_0052340"/>
<sequence>MPAITTVHESLPYIDPEPTPEQRAAAEALIAEERAKVPDDPYHALLPPPLPPLNESRHLTPILQNELARLASSPDPQAAKMDALDFSRYEAPEMPSIDSSQSLEETASQLWETLKQAYTAQAYLSARRAHLALLDTHGKNAWLIGNWHLEGEVKAVEKELAETKREIDRVSLARQGMQEAAGAELKSLEETWKAGVGRVLETEAAAEKLRIEVLEERRRLAEAQAALAVGN</sequence>
<evidence type="ECO:0000256" key="3">
    <source>
        <dbReference type="ARBA" id="ARBA00022664"/>
    </source>
</evidence>
<dbReference type="Proteomes" id="UP000008066">
    <property type="component" value="Unassembled WGS sequence"/>
</dbReference>
<dbReference type="EMBL" id="GL988045">
    <property type="protein sequence ID" value="EGS18629.1"/>
    <property type="molecule type" value="Genomic_DNA"/>
</dbReference>
<dbReference type="SMR" id="G0SDM8"/>
<reference evidence="11 12" key="2">
    <citation type="journal article" date="2025" name="Cell Res.">
        <title>Structural insights into spliceosome fidelity: DHX35-GPATCH1- mediated rejection of aberrant splicing substrates.</title>
        <authorList>
            <person name="Li Y."/>
            <person name="Fischer P."/>
            <person name="Wang M."/>
            <person name="Zhou Q."/>
            <person name="Song A."/>
            <person name="Yuan R."/>
            <person name="Meng W."/>
            <person name="Chen F.X."/>
            <person name="Luhrmann R."/>
            <person name="Lau B."/>
            <person name="Hurt E."/>
            <person name="Cheng J."/>
        </authorList>
    </citation>
    <scope>STRUCTURE BY ELECTRON MICROSCOPY (2.80 ANGSTROMS)</scope>
</reference>
<evidence type="ECO:0000256" key="1">
    <source>
        <dbReference type="ARBA" id="ARBA00004123"/>
    </source>
</evidence>
<evidence type="ECO:0000256" key="4">
    <source>
        <dbReference type="ARBA" id="ARBA00022728"/>
    </source>
</evidence>
<dbReference type="PDB" id="9L5R">
    <property type="method" value="EM"/>
    <property type="resolution" value="2.80 A"/>
    <property type="chains" value="K=1-231"/>
</dbReference>
<keyword evidence="3" id="KW-0507">mRNA processing</keyword>
<comment type="subcellular location">
    <subcellularLocation>
        <location evidence="1">Nucleus</location>
    </subcellularLocation>
</comment>
<keyword evidence="4" id="KW-0747">Spliceosome</keyword>
<dbReference type="EMDB" id="EMD-62842"/>
<comment type="similarity">
    <text evidence="2">Belongs to the SPF27 family.</text>
</comment>
<evidence type="ECO:0000256" key="6">
    <source>
        <dbReference type="ARBA" id="ARBA00023242"/>
    </source>
</evidence>
<name>G0SDM8_CHATD</name>
<dbReference type="GO" id="GO:0006397">
    <property type="term" value="P:mRNA processing"/>
    <property type="evidence" value="ECO:0007669"/>
    <property type="project" value="UniProtKB-KW"/>
</dbReference>
<dbReference type="PANTHER" id="PTHR13296:SF0">
    <property type="entry name" value="PRE-MRNA-SPLICING FACTOR SPF27"/>
    <property type="match status" value="1"/>
</dbReference>
<gene>
    <name evidence="9" type="ORF">CTHT_0052340</name>
</gene>
<keyword evidence="5" id="KW-0508">mRNA splicing</keyword>
<dbReference type="EMDB" id="EMD-62843"/>
<keyword evidence="11 12" id="KW-0002">3D-structure</keyword>
<keyword evidence="6" id="KW-0539">Nucleus</keyword>
<dbReference type="GO" id="GO:0071013">
    <property type="term" value="C:catalytic step 2 spliceosome"/>
    <property type="evidence" value="ECO:0007669"/>
    <property type="project" value="TreeGrafter"/>
</dbReference>
<accession>G0SDM8</accession>
<proteinExistence type="evidence at protein level"/>
<dbReference type="InterPro" id="IPR008409">
    <property type="entry name" value="SPF27"/>
</dbReference>
<dbReference type="PANTHER" id="PTHR13296">
    <property type="entry name" value="BCAS2 PROTEIN"/>
    <property type="match status" value="1"/>
</dbReference>
<dbReference type="EMDB" id="EMD-62841"/>
<dbReference type="GO" id="GO:0071011">
    <property type="term" value="C:precatalytic spliceosome"/>
    <property type="evidence" value="ECO:0007669"/>
    <property type="project" value="TreeGrafter"/>
</dbReference>
<dbReference type="HOGENOM" id="CLU_082523_4_0_1"/>